<organism evidence="2 3">
    <name type="scientific">Nannocystis punicea</name>
    <dbReference type="NCBI Taxonomy" id="2995304"/>
    <lineage>
        <taxon>Bacteria</taxon>
        <taxon>Pseudomonadati</taxon>
        <taxon>Myxococcota</taxon>
        <taxon>Polyangia</taxon>
        <taxon>Nannocystales</taxon>
        <taxon>Nannocystaceae</taxon>
        <taxon>Nannocystis</taxon>
    </lineage>
</organism>
<evidence type="ECO:0000256" key="1">
    <source>
        <dbReference type="SAM" id="MobiDB-lite"/>
    </source>
</evidence>
<feature type="compositionally biased region" description="Basic and acidic residues" evidence="1">
    <location>
        <begin position="22"/>
        <end position="33"/>
    </location>
</feature>
<reference evidence="2" key="1">
    <citation type="submission" date="2022-11" db="EMBL/GenBank/DDBJ databases">
        <title>Minimal conservation of predation-associated metabolite biosynthetic gene clusters underscores biosynthetic potential of Myxococcota including descriptions for ten novel species: Archangium lansinium sp. nov., Myxococcus landrumus sp. nov., Nannocystis bai.</title>
        <authorList>
            <person name="Ahearne A."/>
            <person name="Stevens C."/>
            <person name="Dowd S."/>
        </authorList>
    </citation>
    <scope>NUCLEOTIDE SEQUENCE</scope>
    <source>
        <strain evidence="2">Fl3</strain>
    </source>
</reference>
<evidence type="ECO:0000313" key="3">
    <source>
        <dbReference type="Proteomes" id="UP001164459"/>
    </source>
</evidence>
<dbReference type="Proteomes" id="UP001164459">
    <property type="component" value="Chromosome"/>
</dbReference>
<dbReference type="RefSeq" id="WP_269035542.1">
    <property type="nucleotide sequence ID" value="NZ_CP114040.1"/>
</dbReference>
<sequence length="78" mass="8651">MSGTTPEYYHSHVAADRTIAATRRESGQARARDQQFTSSSDRDGPDPHGRHRRADGRRIADFSGALSALRARRIALMV</sequence>
<evidence type="ECO:0000313" key="2">
    <source>
        <dbReference type="EMBL" id="WAS93216.1"/>
    </source>
</evidence>
<name>A0ABY7H1U5_9BACT</name>
<protein>
    <submittedName>
        <fullName evidence="2">Uncharacterized protein</fullName>
    </submittedName>
</protein>
<feature type="region of interest" description="Disordered" evidence="1">
    <location>
        <begin position="22"/>
        <end position="58"/>
    </location>
</feature>
<gene>
    <name evidence="2" type="ORF">O0S08_44205</name>
</gene>
<dbReference type="EMBL" id="CP114040">
    <property type="protein sequence ID" value="WAS93216.1"/>
    <property type="molecule type" value="Genomic_DNA"/>
</dbReference>
<keyword evidence="3" id="KW-1185">Reference proteome</keyword>
<accession>A0ABY7H1U5</accession>
<proteinExistence type="predicted"/>